<feature type="non-terminal residue" evidence="2">
    <location>
        <position position="1"/>
    </location>
</feature>
<reference evidence="2" key="1">
    <citation type="journal article" date="2020" name="Fungal Divers.">
        <title>Resolving the Mortierellaceae phylogeny through synthesis of multi-gene phylogenetics and phylogenomics.</title>
        <authorList>
            <person name="Vandepol N."/>
            <person name="Liber J."/>
            <person name="Desiro A."/>
            <person name="Na H."/>
            <person name="Kennedy M."/>
            <person name="Barry K."/>
            <person name="Grigoriev I.V."/>
            <person name="Miller A.N."/>
            <person name="O'Donnell K."/>
            <person name="Stajich J.E."/>
            <person name="Bonito G."/>
        </authorList>
    </citation>
    <scope>NUCLEOTIDE SEQUENCE</scope>
    <source>
        <strain evidence="2">NRRL 28262</strain>
    </source>
</reference>
<sequence>DTIPIGIDLVLVIIPFGIGIASIAFLAMNTVGERFRTDKSIPIVSLRPGDSTHDKEYLEDQDAF</sequence>
<gene>
    <name evidence="2" type="ORF">BGZ95_005962</name>
</gene>
<proteinExistence type="predicted"/>
<dbReference type="Proteomes" id="UP001194580">
    <property type="component" value="Unassembled WGS sequence"/>
</dbReference>
<keyword evidence="1" id="KW-1133">Transmembrane helix</keyword>
<evidence type="ECO:0000313" key="2">
    <source>
        <dbReference type="EMBL" id="KAG0254692.1"/>
    </source>
</evidence>
<name>A0AAD4D1E6_9FUNG</name>
<accession>A0AAD4D1E6</accession>
<keyword evidence="1" id="KW-0812">Transmembrane</keyword>
<feature type="transmembrane region" description="Helical" evidence="1">
    <location>
        <begin position="6"/>
        <end position="27"/>
    </location>
</feature>
<comment type="caution">
    <text evidence="2">The sequence shown here is derived from an EMBL/GenBank/DDBJ whole genome shotgun (WGS) entry which is preliminary data.</text>
</comment>
<protein>
    <submittedName>
        <fullName evidence="2">Uncharacterized protein</fullName>
    </submittedName>
</protein>
<evidence type="ECO:0000256" key="1">
    <source>
        <dbReference type="SAM" id="Phobius"/>
    </source>
</evidence>
<organism evidence="2 3">
    <name type="scientific">Linnemannia exigua</name>
    <dbReference type="NCBI Taxonomy" id="604196"/>
    <lineage>
        <taxon>Eukaryota</taxon>
        <taxon>Fungi</taxon>
        <taxon>Fungi incertae sedis</taxon>
        <taxon>Mucoromycota</taxon>
        <taxon>Mortierellomycotina</taxon>
        <taxon>Mortierellomycetes</taxon>
        <taxon>Mortierellales</taxon>
        <taxon>Mortierellaceae</taxon>
        <taxon>Linnemannia</taxon>
    </lineage>
</organism>
<dbReference type="EMBL" id="JAAAIL010002764">
    <property type="protein sequence ID" value="KAG0254692.1"/>
    <property type="molecule type" value="Genomic_DNA"/>
</dbReference>
<evidence type="ECO:0000313" key="3">
    <source>
        <dbReference type="Proteomes" id="UP001194580"/>
    </source>
</evidence>
<keyword evidence="3" id="KW-1185">Reference proteome</keyword>
<keyword evidence="1" id="KW-0472">Membrane</keyword>
<dbReference type="AlphaFoldDB" id="A0AAD4D1E6"/>